<sequence length="240" mass="27513">MRNVWIVRHGERIDKVDPRWALAPPRGAWDDPPLTSRGLKQAHEVGHRLARESPIDYIFVSPFIRCLQTATNIVAELANKKDLKLFIEPGFIESLSCTQFPPGCLSAEQLKEFFPLVDTTYRPFLTKFDPEENDLECDKRIQATLEAVFERYPIPKNILIVSHGSPIAAMHTVLNRKYKYVGICTISHYIMQESGSESPSNRENKRQIEKSNLHTKYAIKCMLAGDSSHLSDRNNLRDNY</sequence>
<dbReference type="Proteomes" id="UP000887576">
    <property type="component" value="Unplaced"/>
</dbReference>
<evidence type="ECO:0000313" key="2">
    <source>
        <dbReference type="WBParaSite" id="JU765_v2.g4089.t1"/>
    </source>
</evidence>
<dbReference type="WBParaSite" id="JU765_v2.g4089.t1">
    <property type="protein sequence ID" value="JU765_v2.g4089.t1"/>
    <property type="gene ID" value="JU765_v2.g4089"/>
</dbReference>
<name>A0AC34R7K8_9BILA</name>
<reference evidence="2" key="1">
    <citation type="submission" date="2022-11" db="UniProtKB">
        <authorList>
            <consortium name="WormBaseParasite"/>
        </authorList>
    </citation>
    <scope>IDENTIFICATION</scope>
</reference>
<accession>A0AC34R7K8</accession>
<organism evidence="1 2">
    <name type="scientific">Panagrolaimus sp. JU765</name>
    <dbReference type="NCBI Taxonomy" id="591449"/>
    <lineage>
        <taxon>Eukaryota</taxon>
        <taxon>Metazoa</taxon>
        <taxon>Ecdysozoa</taxon>
        <taxon>Nematoda</taxon>
        <taxon>Chromadorea</taxon>
        <taxon>Rhabditida</taxon>
        <taxon>Tylenchina</taxon>
        <taxon>Panagrolaimomorpha</taxon>
        <taxon>Panagrolaimoidea</taxon>
        <taxon>Panagrolaimidae</taxon>
        <taxon>Panagrolaimus</taxon>
    </lineage>
</organism>
<proteinExistence type="predicted"/>
<evidence type="ECO:0000313" key="1">
    <source>
        <dbReference type="Proteomes" id="UP000887576"/>
    </source>
</evidence>
<protein>
    <submittedName>
        <fullName evidence="2">Phosphoglycerate mutase family protein</fullName>
    </submittedName>
</protein>